<evidence type="ECO:0000256" key="1">
    <source>
        <dbReference type="SAM" id="Phobius"/>
    </source>
</evidence>
<keyword evidence="1" id="KW-1133">Transmembrane helix</keyword>
<accession>A0ABW5X6M7</accession>
<keyword evidence="1" id="KW-0812">Transmembrane</keyword>
<dbReference type="Pfam" id="PF03544">
    <property type="entry name" value="TonB_C"/>
    <property type="match status" value="1"/>
</dbReference>
<feature type="domain" description="TonB C-terminal" evidence="2">
    <location>
        <begin position="182"/>
        <end position="241"/>
    </location>
</feature>
<evidence type="ECO:0000259" key="2">
    <source>
        <dbReference type="Pfam" id="PF03544"/>
    </source>
</evidence>
<feature type="transmembrane region" description="Helical" evidence="1">
    <location>
        <begin position="16"/>
        <end position="34"/>
    </location>
</feature>
<dbReference type="SUPFAM" id="SSF74653">
    <property type="entry name" value="TolA/TonB C-terminal domain"/>
    <property type="match status" value="1"/>
</dbReference>
<organism evidence="3 4">
    <name type="scientific">Christiangramia antarctica</name>
    <dbReference type="NCBI Taxonomy" id="2058158"/>
    <lineage>
        <taxon>Bacteria</taxon>
        <taxon>Pseudomonadati</taxon>
        <taxon>Bacteroidota</taxon>
        <taxon>Flavobacteriia</taxon>
        <taxon>Flavobacteriales</taxon>
        <taxon>Flavobacteriaceae</taxon>
        <taxon>Christiangramia</taxon>
    </lineage>
</organism>
<reference evidence="4" key="1">
    <citation type="journal article" date="2019" name="Int. J. Syst. Evol. Microbiol.">
        <title>The Global Catalogue of Microorganisms (GCM) 10K type strain sequencing project: providing services to taxonomists for standard genome sequencing and annotation.</title>
        <authorList>
            <consortium name="The Broad Institute Genomics Platform"/>
            <consortium name="The Broad Institute Genome Sequencing Center for Infectious Disease"/>
            <person name="Wu L."/>
            <person name="Ma J."/>
        </authorList>
    </citation>
    <scope>NUCLEOTIDE SEQUENCE [LARGE SCALE GENOMIC DNA]</scope>
    <source>
        <strain evidence="4">KCTC 52925</strain>
    </source>
</reference>
<comment type="caution">
    <text evidence="3">The sequence shown here is derived from an EMBL/GenBank/DDBJ whole genome shotgun (WGS) entry which is preliminary data.</text>
</comment>
<keyword evidence="4" id="KW-1185">Reference proteome</keyword>
<dbReference type="EMBL" id="JBHUOJ010000032">
    <property type="protein sequence ID" value="MFD2834198.1"/>
    <property type="molecule type" value="Genomic_DNA"/>
</dbReference>
<evidence type="ECO:0000313" key="4">
    <source>
        <dbReference type="Proteomes" id="UP001597438"/>
    </source>
</evidence>
<proteinExistence type="predicted"/>
<dbReference type="InterPro" id="IPR037682">
    <property type="entry name" value="TonB_C"/>
</dbReference>
<protein>
    <submittedName>
        <fullName evidence="3">Energy transducer TonB</fullName>
    </submittedName>
</protein>
<keyword evidence="1" id="KW-0472">Membrane</keyword>
<sequence length="245" mass="28120">MQVKKNPRADLSRKSLIFFQIGLIFVLALVYYGIEWKFNVRETSSISYETAVPELTLEDIPVTEVKELLPPPPPPPIPEFIEVIPDELEVEETEIRSTETNQEERMEKIVEVAEIIEEKIEEKVEAVPFVLIEEVPLYPGCENKGDNEARKKCMSAKINELVRNEFNTSLGDKLNLYGINRIFVIFKIDENGKVTDIKTRGPHKALEAEAERVIKLLPQMMPGKQRNRPVSVLYNLPITFEVKNL</sequence>
<dbReference type="Proteomes" id="UP001597438">
    <property type="component" value="Unassembled WGS sequence"/>
</dbReference>
<name>A0ABW5X6M7_9FLAO</name>
<evidence type="ECO:0000313" key="3">
    <source>
        <dbReference type="EMBL" id="MFD2834198.1"/>
    </source>
</evidence>
<dbReference type="Gene3D" id="3.30.1150.10">
    <property type="match status" value="1"/>
</dbReference>
<dbReference type="RefSeq" id="WP_251739167.1">
    <property type="nucleotide sequence ID" value="NZ_JBHUOJ010000032.1"/>
</dbReference>
<gene>
    <name evidence="3" type="ORF">ACFSYS_12955</name>
</gene>